<dbReference type="InterPro" id="IPR016032">
    <property type="entry name" value="Sig_transdc_resp-reg_C-effctor"/>
</dbReference>
<dbReference type="InterPro" id="IPR036388">
    <property type="entry name" value="WH-like_DNA-bd_sf"/>
</dbReference>
<evidence type="ECO:0000256" key="9">
    <source>
        <dbReference type="PROSITE-ProRule" id="PRU01091"/>
    </source>
</evidence>
<evidence type="ECO:0000256" key="7">
    <source>
        <dbReference type="ARBA" id="ARBA00024867"/>
    </source>
</evidence>
<evidence type="ECO:0000313" key="12">
    <source>
        <dbReference type="EMBL" id="MBF4694822.1"/>
    </source>
</evidence>
<dbReference type="Gene3D" id="1.10.10.10">
    <property type="entry name" value="Winged helix-like DNA-binding domain superfamily/Winged helix DNA-binding domain"/>
    <property type="match status" value="1"/>
</dbReference>
<evidence type="ECO:0000259" key="10">
    <source>
        <dbReference type="PROSITE" id="PS50110"/>
    </source>
</evidence>
<proteinExistence type="predicted"/>
<keyword evidence="13" id="KW-1185">Reference proteome</keyword>
<dbReference type="SMART" id="SM00862">
    <property type="entry name" value="Trans_reg_C"/>
    <property type="match status" value="1"/>
</dbReference>
<evidence type="ECO:0000256" key="6">
    <source>
        <dbReference type="ARBA" id="ARBA00023163"/>
    </source>
</evidence>
<keyword evidence="3" id="KW-0902">Two-component regulatory system</keyword>
<reference evidence="12 13" key="1">
    <citation type="submission" date="2020-11" db="EMBL/GenBank/DDBJ databases">
        <title>Fusibacter basophilias sp. nov.</title>
        <authorList>
            <person name="Qiu D."/>
        </authorList>
    </citation>
    <scope>NUCLEOTIDE SEQUENCE [LARGE SCALE GENOMIC DNA]</scope>
    <source>
        <strain evidence="12 13">Q10-2</strain>
    </source>
</reference>
<feature type="DNA-binding region" description="OmpR/PhoB-type" evidence="9">
    <location>
        <begin position="129"/>
        <end position="227"/>
    </location>
</feature>
<dbReference type="Pfam" id="PF00072">
    <property type="entry name" value="Response_reg"/>
    <property type="match status" value="1"/>
</dbReference>
<dbReference type="Pfam" id="PF00486">
    <property type="entry name" value="Trans_reg_C"/>
    <property type="match status" value="1"/>
</dbReference>
<feature type="domain" description="Response regulatory" evidence="10">
    <location>
        <begin position="4"/>
        <end position="117"/>
    </location>
</feature>
<organism evidence="12 13">
    <name type="scientific">Fusibacter ferrireducens</name>
    <dbReference type="NCBI Taxonomy" id="2785058"/>
    <lineage>
        <taxon>Bacteria</taxon>
        <taxon>Bacillati</taxon>
        <taxon>Bacillota</taxon>
        <taxon>Clostridia</taxon>
        <taxon>Eubacteriales</taxon>
        <taxon>Eubacteriales Family XII. Incertae Sedis</taxon>
        <taxon>Fusibacter</taxon>
    </lineage>
</organism>
<evidence type="ECO:0000256" key="8">
    <source>
        <dbReference type="PROSITE-ProRule" id="PRU00169"/>
    </source>
</evidence>
<name>A0ABR9ZWH6_9FIRM</name>
<evidence type="ECO:0000313" key="13">
    <source>
        <dbReference type="Proteomes" id="UP000614200"/>
    </source>
</evidence>
<dbReference type="PANTHER" id="PTHR48111">
    <property type="entry name" value="REGULATOR OF RPOS"/>
    <property type="match status" value="1"/>
</dbReference>
<dbReference type="SUPFAM" id="SSF52172">
    <property type="entry name" value="CheY-like"/>
    <property type="match status" value="1"/>
</dbReference>
<dbReference type="RefSeq" id="WP_194703065.1">
    <property type="nucleotide sequence ID" value="NZ_JADKNH010000011.1"/>
</dbReference>
<keyword evidence="6" id="KW-0804">Transcription</keyword>
<comment type="caution">
    <text evidence="12">The sequence shown here is derived from an EMBL/GenBank/DDBJ whole genome shotgun (WGS) entry which is preliminary data.</text>
</comment>
<evidence type="ECO:0000256" key="1">
    <source>
        <dbReference type="ARBA" id="ARBA00018672"/>
    </source>
</evidence>
<dbReference type="CDD" id="cd00383">
    <property type="entry name" value="trans_reg_C"/>
    <property type="match status" value="1"/>
</dbReference>
<dbReference type="Proteomes" id="UP000614200">
    <property type="component" value="Unassembled WGS sequence"/>
</dbReference>
<dbReference type="InterPro" id="IPR039420">
    <property type="entry name" value="WalR-like"/>
</dbReference>
<dbReference type="InterPro" id="IPR011006">
    <property type="entry name" value="CheY-like_superfamily"/>
</dbReference>
<evidence type="ECO:0000256" key="2">
    <source>
        <dbReference type="ARBA" id="ARBA00022553"/>
    </source>
</evidence>
<keyword evidence="2 8" id="KW-0597">Phosphoprotein</keyword>
<evidence type="ECO:0000256" key="5">
    <source>
        <dbReference type="ARBA" id="ARBA00023125"/>
    </source>
</evidence>
<protein>
    <recommendedName>
        <fullName evidence="1">Stage 0 sporulation protein A homolog</fullName>
    </recommendedName>
</protein>
<sequence length="228" mass="26360">MNKRVFIVDDEENIRELISLYLEKEGYAVETYGSGEACLEAFKSNAPDLVLLDIMMPGIDGYDTLKEIRKLGTVPVIMITAKEETFDKVLGLELGADDYIVKPFDPKELTARVKAVIRRFQNTDKTETEGIVSVPNLTINMVDYNITYFGETLELPPKEIELLNYLVNHPNRVFTREQLLDHIWGYDFFGETRTVDVHIKRLREKFEKPNNGWEIKTVWGVGYKFKLD</sequence>
<dbReference type="CDD" id="cd17574">
    <property type="entry name" value="REC_OmpR"/>
    <property type="match status" value="1"/>
</dbReference>
<dbReference type="PROSITE" id="PS51755">
    <property type="entry name" value="OMPR_PHOB"/>
    <property type="match status" value="1"/>
</dbReference>
<dbReference type="InterPro" id="IPR001789">
    <property type="entry name" value="Sig_transdc_resp-reg_receiver"/>
</dbReference>
<keyword evidence="5 9" id="KW-0238">DNA-binding</keyword>
<dbReference type="SMART" id="SM00448">
    <property type="entry name" value="REC"/>
    <property type="match status" value="1"/>
</dbReference>
<evidence type="ECO:0000259" key="11">
    <source>
        <dbReference type="PROSITE" id="PS51755"/>
    </source>
</evidence>
<dbReference type="Gene3D" id="3.40.50.2300">
    <property type="match status" value="1"/>
</dbReference>
<dbReference type="InterPro" id="IPR001867">
    <property type="entry name" value="OmpR/PhoB-type_DNA-bd"/>
</dbReference>
<dbReference type="SUPFAM" id="SSF46894">
    <property type="entry name" value="C-terminal effector domain of the bipartite response regulators"/>
    <property type="match status" value="1"/>
</dbReference>
<comment type="function">
    <text evidence="7">May play the central regulatory role in sporulation. It may be an element of the effector pathway responsible for the activation of sporulation genes in response to nutritional stress. Spo0A may act in concert with spo0H (a sigma factor) to control the expression of some genes that are critical to the sporulation process.</text>
</comment>
<evidence type="ECO:0000256" key="4">
    <source>
        <dbReference type="ARBA" id="ARBA00023015"/>
    </source>
</evidence>
<feature type="domain" description="OmpR/PhoB-type" evidence="11">
    <location>
        <begin position="129"/>
        <end position="227"/>
    </location>
</feature>
<dbReference type="PROSITE" id="PS50110">
    <property type="entry name" value="RESPONSE_REGULATORY"/>
    <property type="match status" value="1"/>
</dbReference>
<accession>A0ABR9ZWH6</accession>
<keyword evidence="4" id="KW-0805">Transcription regulation</keyword>
<evidence type="ECO:0000256" key="3">
    <source>
        <dbReference type="ARBA" id="ARBA00023012"/>
    </source>
</evidence>
<feature type="modified residue" description="4-aspartylphosphate" evidence="8">
    <location>
        <position position="53"/>
    </location>
</feature>
<gene>
    <name evidence="12" type="ORF">ISU02_17105</name>
</gene>
<dbReference type="EMBL" id="JADKNH010000011">
    <property type="protein sequence ID" value="MBF4694822.1"/>
    <property type="molecule type" value="Genomic_DNA"/>
</dbReference>
<dbReference type="PANTHER" id="PTHR48111:SF21">
    <property type="entry name" value="DNA-BINDING DUAL MASTER TRANSCRIPTIONAL REGULATOR RPAA"/>
    <property type="match status" value="1"/>
</dbReference>